<dbReference type="EMBL" id="JAKOGI010001838">
    <property type="protein sequence ID" value="KAJ8423885.1"/>
    <property type="molecule type" value="Genomic_DNA"/>
</dbReference>
<sequence length="190" mass="20423">MDMVVDIGGDAVVNALKTVQQGSVGWEGEADGGGCSNPCTSLTVEVGVAKDDREQCIVEPTLAGTDDGSATGAKRDSGYLGKSSISNLIKRMKTNPRAKQGKPMMKESNVGGLHMEVNRTHENAIVSPVASVIDDDLSAFSSPVRSPVQQLQSTRVSLHGYHQSPFKRYIFTYGIAEELPEYLLDQTYSQ</sequence>
<name>A0A9Q1GRN0_9CARY</name>
<proteinExistence type="predicted"/>
<keyword evidence="2" id="KW-1185">Reference proteome</keyword>
<dbReference type="AlphaFoldDB" id="A0A9Q1GRN0"/>
<evidence type="ECO:0000313" key="1">
    <source>
        <dbReference type="EMBL" id="KAJ8423885.1"/>
    </source>
</evidence>
<accession>A0A9Q1GRN0</accession>
<comment type="caution">
    <text evidence="1">The sequence shown here is derived from an EMBL/GenBank/DDBJ whole genome shotgun (WGS) entry which is preliminary data.</text>
</comment>
<gene>
    <name evidence="1" type="ORF">Cgig2_002935</name>
</gene>
<organism evidence="1 2">
    <name type="scientific">Carnegiea gigantea</name>
    <dbReference type="NCBI Taxonomy" id="171969"/>
    <lineage>
        <taxon>Eukaryota</taxon>
        <taxon>Viridiplantae</taxon>
        <taxon>Streptophyta</taxon>
        <taxon>Embryophyta</taxon>
        <taxon>Tracheophyta</taxon>
        <taxon>Spermatophyta</taxon>
        <taxon>Magnoliopsida</taxon>
        <taxon>eudicotyledons</taxon>
        <taxon>Gunneridae</taxon>
        <taxon>Pentapetalae</taxon>
        <taxon>Caryophyllales</taxon>
        <taxon>Cactineae</taxon>
        <taxon>Cactaceae</taxon>
        <taxon>Cactoideae</taxon>
        <taxon>Echinocereeae</taxon>
        <taxon>Carnegiea</taxon>
    </lineage>
</organism>
<reference evidence="1" key="1">
    <citation type="submission" date="2022-04" db="EMBL/GenBank/DDBJ databases">
        <title>Carnegiea gigantea Genome sequencing and assembly v2.</title>
        <authorList>
            <person name="Copetti D."/>
            <person name="Sanderson M.J."/>
            <person name="Burquez A."/>
            <person name="Wojciechowski M.F."/>
        </authorList>
    </citation>
    <scope>NUCLEOTIDE SEQUENCE</scope>
    <source>
        <strain evidence="1">SGP5-SGP5p</strain>
        <tissue evidence="1">Aerial part</tissue>
    </source>
</reference>
<protein>
    <submittedName>
        <fullName evidence="1">Uncharacterized protein</fullName>
    </submittedName>
</protein>
<dbReference type="Proteomes" id="UP001153076">
    <property type="component" value="Unassembled WGS sequence"/>
</dbReference>
<evidence type="ECO:0000313" key="2">
    <source>
        <dbReference type="Proteomes" id="UP001153076"/>
    </source>
</evidence>